<evidence type="ECO:0000313" key="2">
    <source>
        <dbReference type="Proteomes" id="UP000886523"/>
    </source>
</evidence>
<proteinExistence type="predicted"/>
<keyword evidence="2" id="KW-1185">Reference proteome</keyword>
<reference evidence="1" key="1">
    <citation type="journal article" date="2020" name="Nat. Commun.">
        <title>Large-scale genome sequencing of mycorrhizal fungi provides insights into the early evolution of symbiotic traits.</title>
        <authorList>
            <person name="Miyauchi S."/>
            <person name="Kiss E."/>
            <person name="Kuo A."/>
            <person name="Drula E."/>
            <person name="Kohler A."/>
            <person name="Sanchez-Garcia M."/>
            <person name="Morin E."/>
            <person name="Andreopoulos B."/>
            <person name="Barry K.W."/>
            <person name="Bonito G."/>
            <person name="Buee M."/>
            <person name="Carver A."/>
            <person name="Chen C."/>
            <person name="Cichocki N."/>
            <person name="Clum A."/>
            <person name="Culley D."/>
            <person name="Crous P.W."/>
            <person name="Fauchery L."/>
            <person name="Girlanda M."/>
            <person name="Hayes R.D."/>
            <person name="Keri Z."/>
            <person name="LaButti K."/>
            <person name="Lipzen A."/>
            <person name="Lombard V."/>
            <person name="Magnuson J."/>
            <person name="Maillard F."/>
            <person name="Murat C."/>
            <person name="Nolan M."/>
            <person name="Ohm R.A."/>
            <person name="Pangilinan J."/>
            <person name="Pereira M.F."/>
            <person name="Perotto S."/>
            <person name="Peter M."/>
            <person name="Pfister S."/>
            <person name="Riley R."/>
            <person name="Sitrit Y."/>
            <person name="Stielow J.B."/>
            <person name="Szollosi G."/>
            <person name="Zifcakova L."/>
            <person name="Stursova M."/>
            <person name="Spatafora J.W."/>
            <person name="Tedersoo L."/>
            <person name="Vaario L.M."/>
            <person name="Yamada A."/>
            <person name="Yan M."/>
            <person name="Wang P."/>
            <person name="Xu J."/>
            <person name="Bruns T."/>
            <person name="Baldrian P."/>
            <person name="Vilgalys R."/>
            <person name="Dunand C."/>
            <person name="Henrissat B."/>
            <person name="Grigoriev I.V."/>
            <person name="Hibbett D."/>
            <person name="Nagy L.G."/>
            <person name="Martin F.M."/>
        </authorList>
    </citation>
    <scope>NUCLEOTIDE SEQUENCE</scope>
    <source>
        <strain evidence="1">UP504</strain>
    </source>
</reference>
<evidence type="ECO:0000313" key="1">
    <source>
        <dbReference type="EMBL" id="KAF9509990.1"/>
    </source>
</evidence>
<dbReference type="EMBL" id="MU129025">
    <property type="protein sequence ID" value="KAF9509990.1"/>
    <property type="molecule type" value="Genomic_DNA"/>
</dbReference>
<protein>
    <submittedName>
        <fullName evidence="1">Uncharacterized protein</fullName>
    </submittedName>
</protein>
<gene>
    <name evidence="1" type="ORF">BS47DRAFT_110338</name>
</gene>
<dbReference type="Proteomes" id="UP000886523">
    <property type="component" value="Unassembled WGS sequence"/>
</dbReference>
<sequence>MNSNSDRMDIDENVLKPDENNQMLAIVTVDVGMTFHNEMTGVLGRVKEIIKKEPDFVTTQPMGCHYIIGTFTKMIRVLLLRLIAGRDAPSPIHPFVGRMHFEYSEGGPLILAAIYEFASVSKASNLEWLRAGKTIQLLDELRQCVDTYPVHRVIVPAVIPGVEIDPPRIPPTDDPLAYDFKEWWGRMCRGIRTPEDLPWAPTCDEIGHIIFIEGLATITTKSMRDEFYAGARISHHCLFRSVESQSG</sequence>
<organism evidence="1 2">
    <name type="scientific">Hydnum rufescens UP504</name>
    <dbReference type="NCBI Taxonomy" id="1448309"/>
    <lineage>
        <taxon>Eukaryota</taxon>
        <taxon>Fungi</taxon>
        <taxon>Dikarya</taxon>
        <taxon>Basidiomycota</taxon>
        <taxon>Agaricomycotina</taxon>
        <taxon>Agaricomycetes</taxon>
        <taxon>Cantharellales</taxon>
        <taxon>Hydnaceae</taxon>
        <taxon>Hydnum</taxon>
    </lineage>
</organism>
<dbReference type="AlphaFoldDB" id="A0A9P6AQA5"/>
<accession>A0A9P6AQA5</accession>
<comment type="caution">
    <text evidence="1">The sequence shown here is derived from an EMBL/GenBank/DDBJ whole genome shotgun (WGS) entry which is preliminary data.</text>
</comment>
<name>A0A9P6AQA5_9AGAM</name>